<protein>
    <submittedName>
        <fullName evidence="6">MurR/RpiR family transcriptional regulator</fullName>
    </submittedName>
</protein>
<dbReference type="Gene3D" id="3.40.50.10490">
    <property type="entry name" value="Glucose-6-phosphate isomerase like protein, domain 1"/>
    <property type="match status" value="1"/>
</dbReference>
<dbReference type="AlphaFoldDB" id="A0A3A3GIT1"/>
<evidence type="ECO:0000313" key="6">
    <source>
        <dbReference type="EMBL" id="RJG22257.1"/>
    </source>
</evidence>
<dbReference type="InterPro" id="IPR036388">
    <property type="entry name" value="WH-like_DNA-bd_sf"/>
</dbReference>
<comment type="caution">
    <text evidence="6">The sequence shown here is derived from an EMBL/GenBank/DDBJ whole genome shotgun (WGS) entry which is preliminary data.</text>
</comment>
<keyword evidence="1" id="KW-0805">Transcription regulation</keyword>
<proteinExistence type="predicted"/>
<dbReference type="PANTHER" id="PTHR30514">
    <property type="entry name" value="GLUCOKINASE"/>
    <property type="match status" value="1"/>
</dbReference>
<dbReference type="GO" id="GO:0003677">
    <property type="term" value="F:DNA binding"/>
    <property type="evidence" value="ECO:0007669"/>
    <property type="project" value="UniProtKB-KW"/>
</dbReference>
<dbReference type="PANTHER" id="PTHR30514:SF10">
    <property type="entry name" value="MURR_RPIR FAMILY TRANSCRIPTIONAL REGULATOR"/>
    <property type="match status" value="1"/>
</dbReference>
<keyword evidence="3" id="KW-0804">Transcription</keyword>
<name>A0A3A3GIT1_PANTH</name>
<evidence type="ECO:0000259" key="5">
    <source>
        <dbReference type="PROSITE" id="PS51464"/>
    </source>
</evidence>
<evidence type="ECO:0000313" key="7">
    <source>
        <dbReference type="Proteomes" id="UP000266177"/>
    </source>
</evidence>
<evidence type="ECO:0000259" key="4">
    <source>
        <dbReference type="PROSITE" id="PS51071"/>
    </source>
</evidence>
<dbReference type="InterPro" id="IPR009057">
    <property type="entry name" value="Homeodomain-like_sf"/>
</dbReference>
<dbReference type="GO" id="GO:1901135">
    <property type="term" value="P:carbohydrate derivative metabolic process"/>
    <property type="evidence" value="ECO:0007669"/>
    <property type="project" value="InterPro"/>
</dbReference>
<organism evidence="6 7">
    <name type="scientific">Paenibacillus thiaminolyticus</name>
    <name type="common">Bacillus thiaminolyticus</name>
    <dbReference type="NCBI Taxonomy" id="49283"/>
    <lineage>
        <taxon>Bacteria</taxon>
        <taxon>Bacillati</taxon>
        <taxon>Bacillota</taxon>
        <taxon>Bacilli</taxon>
        <taxon>Bacillales</taxon>
        <taxon>Paenibacillaceae</taxon>
        <taxon>Paenibacillus</taxon>
    </lineage>
</organism>
<feature type="domain" description="SIS" evidence="5">
    <location>
        <begin position="127"/>
        <end position="268"/>
    </location>
</feature>
<accession>A0A3A3GIT1</accession>
<dbReference type="EMBL" id="QYZD01000017">
    <property type="protein sequence ID" value="RJG22257.1"/>
    <property type="molecule type" value="Genomic_DNA"/>
</dbReference>
<dbReference type="GO" id="GO:0097367">
    <property type="term" value="F:carbohydrate derivative binding"/>
    <property type="evidence" value="ECO:0007669"/>
    <property type="project" value="InterPro"/>
</dbReference>
<dbReference type="SUPFAM" id="SSF46689">
    <property type="entry name" value="Homeodomain-like"/>
    <property type="match status" value="1"/>
</dbReference>
<keyword evidence="2" id="KW-0238">DNA-binding</keyword>
<dbReference type="OrthoDB" id="370421at2"/>
<dbReference type="Pfam" id="PF01418">
    <property type="entry name" value="HTH_6"/>
    <property type="match status" value="1"/>
</dbReference>
<dbReference type="Proteomes" id="UP000266177">
    <property type="component" value="Unassembled WGS sequence"/>
</dbReference>
<dbReference type="InterPro" id="IPR001347">
    <property type="entry name" value="SIS_dom"/>
</dbReference>
<dbReference type="Gene3D" id="1.10.10.10">
    <property type="entry name" value="Winged helix-like DNA-binding domain superfamily/Winged helix DNA-binding domain"/>
    <property type="match status" value="1"/>
</dbReference>
<evidence type="ECO:0000256" key="3">
    <source>
        <dbReference type="ARBA" id="ARBA00023163"/>
    </source>
</evidence>
<feature type="domain" description="HTH rpiR-type" evidence="4">
    <location>
        <begin position="7"/>
        <end position="83"/>
    </location>
</feature>
<dbReference type="InterPro" id="IPR000281">
    <property type="entry name" value="HTH_RpiR"/>
</dbReference>
<dbReference type="PROSITE" id="PS51071">
    <property type="entry name" value="HTH_RPIR"/>
    <property type="match status" value="1"/>
</dbReference>
<dbReference type="SUPFAM" id="SSF53697">
    <property type="entry name" value="SIS domain"/>
    <property type="match status" value="1"/>
</dbReference>
<sequence length="289" mass="31574">MFASPTKGGLIMLSDMLGKLPPSEKKIASYILAHPVEAISLTASELGEKCHASSAAVIRLCKSLKLKGFQELKLRIVGDLNKSESEGYRDIKQNEQVDTVLATMTNNSIQALRETSEIVNLHDMAAVAELLIRARNIHFFGVGASSIIGMDAQQKFLRINKPATAFTDLHVAAMNIANMTEEDVVFGISYSGETLEVVDLLKLANAKGCQTVSLTHYGDSPVAAEAGINLYISATKEATFRSAATSSRLAQLHIIDVLFMCVASHQYEETVQYLDQTREAIRFIKDRHG</sequence>
<dbReference type="InterPro" id="IPR035472">
    <property type="entry name" value="RpiR-like_SIS"/>
</dbReference>
<dbReference type="GO" id="GO:0003700">
    <property type="term" value="F:DNA-binding transcription factor activity"/>
    <property type="evidence" value="ECO:0007669"/>
    <property type="project" value="InterPro"/>
</dbReference>
<dbReference type="PROSITE" id="PS51464">
    <property type="entry name" value="SIS"/>
    <property type="match status" value="1"/>
</dbReference>
<dbReference type="RefSeq" id="WP_119794875.1">
    <property type="nucleotide sequence ID" value="NZ_QYZD01000017.1"/>
</dbReference>
<dbReference type="CDD" id="cd05013">
    <property type="entry name" value="SIS_RpiR"/>
    <property type="match status" value="1"/>
</dbReference>
<evidence type="ECO:0000256" key="2">
    <source>
        <dbReference type="ARBA" id="ARBA00023125"/>
    </source>
</evidence>
<evidence type="ECO:0000256" key="1">
    <source>
        <dbReference type="ARBA" id="ARBA00023015"/>
    </source>
</evidence>
<reference evidence="6 7" key="1">
    <citation type="submission" date="2018-09" db="EMBL/GenBank/DDBJ databases">
        <title>Paenibacillus SK2017-BO5.</title>
        <authorList>
            <person name="Piskunova J.V."/>
            <person name="Dubiley S.A."/>
            <person name="Severinov K.V."/>
        </authorList>
    </citation>
    <scope>NUCLEOTIDE SEQUENCE [LARGE SCALE GENOMIC DNA]</scope>
    <source>
        <strain evidence="6 7">BO5</strain>
    </source>
</reference>
<dbReference type="Pfam" id="PF01380">
    <property type="entry name" value="SIS"/>
    <property type="match status" value="1"/>
</dbReference>
<dbReference type="InterPro" id="IPR047640">
    <property type="entry name" value="RpiR-like"/>
</dbReference>
<dbReference type="InterPro" id="IPR046348">
    <property type="entry name" value="SIS_dom_sf"/>
</dbReference>
<gene>
    <name evidence="6" type="ORF">DQX05_17840</name>
</gene>